<organism evidence="1 2">
    <name type="scientific">Drosophila gunungcola</name>
    <name type="common">fruit fly</name>
    <dbReference type="NCBI Taxonomy" id="103775"/>
    <lineage>
        <taxon>Eukaryota</taxon>
        <taxon>Metazoa</taxon>
        <taxon>Ecdysozoa</taxon>
        <taxon>Arthropoda</taxon>
        <taxon>Hexapoda</taxon>
        <taxon>Insecta</taxon>
        <taxon>Pterygota</taxon>
        <taxon>Neoptera</taxon>
        <taxon>Endopterygota</taxon>
        <taxon>Diptera</taxon>
        <taxon>Brachycera</taxon>
        <taxon>Muscomorpha</taxon>
        <taxon>Ephydroidea</taxon>
        <taxon>Drosophilidae</taxon>
        <taxon>Drosophila</taxon>
        <taxon>Sophophora</taxon>
    </lineage>
</organism>
<feature type="non-terminal residue" evidence="1">
    <location>
        <position position="34"/>
    </location>
</feature>
<reference evidence="1" key="1">
    <citation type="journal article" date="2023" name="Genome Biol. Evol.">
        <title>Long-read-based Genome Assembly of Drosophila gunungcola Reveals Fewer Chemosensory Genes in Flower-breeding Species.</title>
        <authorList>
            <person name="Negi A."/>
            <person name="Liao B.Y."/>
            <person name="Yeh S.D."/>
        </authorList>
    </citation>
    <scope>NUCLEOTIDE SEQUENCE</scope>
    <source>
        <strain evidence="1">Sukarami</strain>
    </source>
</reference>
<evidence type="ECO:0000313" key="1">
    <source>
        <dbReference type="EMBL" id="KAI8041328.1"/>
    </source>
</evidence>
<dbReference type="Proteomes" id="UP001059596">
    <property type="component" value="Unassembled WGS sequence"/>
</dbReference>
<evidence type="ECO:0000313" key="2">
    <source>
        <dbReference type="Proteomes" id="UP001059596"/>
    </source>
</evidence>
<name>A0A9P9YQJ9_9MUSC</name>
<protein>
    <submittedName>
        <fullName evidence="1">Uncharacterized protein</fullName>
    </submittedName>
</protein>
<proteinExistence type="predicted"/>
<gene>
    <name evidence="1" type="ORF">M5D96_005585</name>
</gene>
<sequence>MIAIYWKNWASCYLCVTKWRATTLFYQIDILYEG</sequence>
<dbReference type="EMBL" id="JAMKOV010000003">
    <property type="protein sequence ID" value="KAI8041328.1"/>
    <property type="molecule type" value="Genomic_DNA"/>
</dbReference>
<accession>A0A9P9YQJ9</accession>
<keyword evidence="2" id="KW-1185">Reference proteome</keyword>
<dbReference type="AlphaFoldDB" id="A0A9P9YQJ9"/>
<comment type="caution">
    <text evidence="1">The sequence shown here is derived from an EMBL/GenBank/DDBJ whole genome shotgun (WGS) entry which is preliminary data.</text>
</comment>